<gene>
    <name evidence="2" type="ORF">TSIB3V08_LOCUS2445</name>
</gene>
<sequence length="428" mass="48997">MSVWDIVDISDQEAQDPDEDQEHSRPKRNRKLPIWMSDYDVSAYCDVKDALKGGDGEAWQKAMNNLLQTLNKLVSLVMMAFCMCDQYSNTVRQVKNVTPSVSNGASDSTEELVKRPIGATGAIYFWRVAATLNPYVKELKDHRSWLRPRKKINIYRSMSFEANYALKRVPRCCNLDTKNPEHQKTVKLLHLAVELCSNFYKAEQDKTKDMKQDRGAHLQLVNLKTNHFFILGLTMEGSGSSSSSEFEEELENACAGLVANTVARRKRVWVHQINLKRKEKGEFYHLVKELREHLSRYEMYFRMTKEEFQFLHDLIKENIVTKNTQMREAVTTEEKLAVCLRKDQVGSEPAFAWRENGKPFEEKPASVHPTEIRTSISPSSAVELNTTSVLANYASEADVQLLNPQQCNMAKFDHIAAPIKPIQTPSSN</sequence>
<organism evidence="2">
    <name type="scientific">Timema shepardi</name>
    <name type="common">Walking stick</name>
    <dbReference type="NCBI Taxonomy" id="629360"/>
    <lineage>
        <taxon>Eukaryota</taxon>
        <taxon>Metazoa</taxon>
        <taxon>Ecdysozoa</taxon>
        <taxon>Arthropoda</taxon>
        <taxon>Hexapoda</taxon>
        <taxon>Insecta</taxon>
        <taxon>Pterygota</taxon>
        <taxon>Neoptera</taxon>
        <taxon>Polyneoptera</taxon>
        <taxon>Phasmatodea</taxon>
        <taxon>Timematodea</taxon>
        <taxon>Timematoidea</taxon>
        <taxon>Timematidae</taxon>
        <taxon>Timema</taxon>
    </lineage>
</organism>
<accession>A0A7R9FWX4</accession>
<name>A0A7R9FWX4_TIMSH</name>
<dbReference type="EMBL" id="OC000742">
    <property type="protein sequence ID" value="CAD7258206.1"/>
    <property type="molecule type" value="Genomic_DNA"/>
</dbReference>
<evidence type="ECO:0000313" key="2">
    <source>
        <dbReference type="EMBL" id="CAD7258206.1"/>
    </source>
</evidence>
<dbReference type="AlphaFoldDB" id="A0A7R9FWX4"/>
<feature type="compositionally biased region" description="Acidic residues" evidence="1">
    <location>
        <begin position="9"/>
        <end position="21"/>
    </location>
</feature>
<reference evidence="2" key="1">
    <citation type="submission" date="2020-11" db="EMBL/GenBank/DDBJ databases">
        <authorList>
            <person name="Tran Van P."/>
        </authorList>
    </citation>
    <scope>NUCLEOTIDE SEQUENCE</scope>
</reference>
<protein>
    <submittedName>
        <fullName evidence="2">Uncharacterized protein</fullName>
    </submittedName>
</protein>
<proteinExistence type="predicted"/>
<evidence type="ECO:0000256" key="1">
    <source>
        <dbReference type="SAM" id="MobiDB-lite"/>
    </source>
</evidence>
<feature type="region of interest" description="Disordered" evidence="1">
    <location>
        <begin position="9"/>
        <end position="29"/>
    </location>
</feature>